<evidence type="ECO:0000313" key="2">
    <source>
        <dbReference type="Proteomes" id="UP000516590"/>
    </source>
</evidence>
<dbReference type="Proteomes" id="UP000516590">
    <property type="component" value="Segment"/>
</dbReference>
<evidence type="ECO:0000313" key="1">
    <source>
        <dbReference type="EMBL" id="QOE32083.1"/>
    </source>
</evidence>
<name>A0A7L8G4J3_9CAUD</name>
<proteinExistence type="predicted"/>
<organism evidence="1 2">
    <name type="scientific">Rhizobium phage Palo</name>
    <dbReference type="NCBI Taxonomy" id="2767573"/>
    <lineage>
        <taxon>Viruses</taxon>
        <taxon>Duplodnaviria</taxon>
        <taxon>Heunggongvirae</taxon>
        <taxon>Uroviricota</taxon>
        <taxon>Caudoviricetes</taxon>
        <taxon>Autographivirales</taxon>
        <taxon>Dunnvirinae</taxon>
        <taxon>Palovirus</taxon>
        <taxon>Palovirus palo</taxon>
    </lineage>
</organism>
<keyword evidence="2" id="KW-1185">Reference proteome</keyword>
<accession>A0A7L8G4J3</accession>
<protein>
    <submittedName>
        <fullName evidence="1">Uncharacterized protein</fullName>
    </submittedName>
</protein>
<sequence>MADKYSDRSWTQWHWSERKWYQWAYETYAWYYEKQQRKSARRLAVIEAMGGRYDVLVDLYYDKEGNVIGPRSD</sequence>
<reference evidence="1 2" key="1">
    <citation type="submission" date="2020-07" db="EMBL/GenBank/DDBJ databases">
        <title>Complete genome sequence of Rhizobium phaseoli phage Palo.</title>
        <authorList>
            <person name="Nabhani A."/>
            <person name="Rushing L."/>
            <person name="Newkirk H."/>
            <person name="Gonzalez C."/>
            <person name="Young R."/>
            <person name="Liu M."/>
        </authorList>
    </citation>
    <scope>NUCLEOTIDE SEQUENCE [LARGE SCALE GENOMIC DNA]</scope>
</reference>
<gene>
    <name evidence="1" type="ORF">CPT_Palo_024</name>
</gene>
<dbReference type="EMBL" id="MT708544">
    <property type="protein sequence ID" value="QOE32083.1"/>
    <property type="molecule type" value="Genomic_DNA"/>
</dbReference>